<evidence type="ECO:0000256" key="1">
    <source>
        <dbReference type="SAM" id="MobiDB-lite"/>
    </source>
</evidence>
<keyword evidence="3" id="KW-1185">Reference proteome</keyword>
<dbReference type="Ensembl" id="ENSAOCT00000068952.1">
    <property type="protein sequence ID" value="ENSAOCP00000040623.1"/>
    <property type="gene ID" value="ENSAOCG00000025662.1"/>
</dbReference>
<organism evidence="2 3">
    <name type="scientific">Amphiprion ocellaris</name>
    <name type="common">Clown anemonefish</name>
    <dbReference type="NCBI Taxonomy" id="80972"/>
    <lineage>
        <taxon>Eukaryota</taxon>
        <taxon>Metazoa</taxon>
        <taxon>Chordata</taxon>
        <taxon>Craniata</taxon>
        <taxon>Vertebrata</taxon>
        <taxon>Euteleostomi</taxon>
        <taxon>Actinopterygii</taxon>
        <taxon>Neopterygii</taxon>
        <taxon>Teleostei</taxon>
        <taxon>Neoteleostei</taxon>
        <taxon>Acanthomorphata</taxon>
        <taxon>Ovalentaria</taxon>
        <taxon>Pomacentridae</taxon>
        <taxon>Amphiprion</taxon>
    </lineage>
</organism>
<dbReference type="AlphaFoldDB" id="A0AAQ5XH02"/>
<reference evidence="2" key="2">
    <citation type="submission" date="2025-08" db="UniProtKB">
        <authorList>
            <consortium name="Ensembl"/>
        </authorList>
    </citation>
    <scope>IDENTIFICATION</scope>
</reference>
<dbReference type="Proteomes" id="UP001501940">
    <property type="component" value="Chromosome 10"/>
</dbReference>
<accession>A0AAQ5XH02</accession>
<feature type="compositionally biased region" description="Basic and acidic residues" evidence="1">
    <location>
        <begin position="41"/>
        <end position="57"/>
    </location>
</feature>
<reference evidence="2 3" key="1">
    <citation type="submission" date="2022-01" db="EMBL/GenBank/DDBJ databases">
        <title>A chromosome-scale genome assembly of the false clownfish, Amphiprion ocellaris.</title>
        <authorList>
            <person name="Ryu T."/>
        </authorList>
    </citation>
    <scope>NUCLEOTIDE SEQUENCE [LARGE SCALE GENOMIC DNA]</scope>
</reference>
<evidence type="ECO:0000313" key="2">
    <source>
        <dbReference type="Ensembl" id="ENSAOCP00000040623.1"/>
    </source>
</evidence>
<proteinExistence type="predicted"/>
<name>A0AAQ5XH02_AMPOC</name>
<sequence>MDNFHRCWRPTDLNQQFRGSRWPVGAVRVGGLRRGRSTSSLEKDGKGPAPHSEEGRESTSSFLRTAGGKQAASRLSAAVAASHGLEEMQYGPPSICAVCASASSSTPPPGTPSPSL</sequence>
<feature type="region of interest" description="Disordered" evidence="1">
    <location>
        <begin position="28"/>
        <end position="71"/>
    </location>
</feature>
<reference evidence="2" key="3">
    <citation type="submission" date="2025-09" db="UniProtKB">
        <authorList>
            <consortium name="Ensembl"/>
        </authorList>
    </citation>
    <scope>IDENTIFICATION</scope>
</reference>
<protein>
    <submittedName>
        <fullName evidence="2">Uncharacterized protein</fullName>
    </submittedName>
</protein>
<evidence type="ECO:0000313" key="3">
    <source>
        <dbReference type="Proteomes" id="UP001501940"/>
    </source>
</evidence>